<feature type="binding site" description="covalent" evidence="7">
    <location>
        <position position="138"/>
    </location>
    <ligand>
        <name>heme c</name>
        <dbReference type="ChEBI" id="CHEBI:61717"/>
    </ligand>
</feature>
<sequence length="144" mass="15439">MKKQAITMALLLAGTAVLAHGGVKDPDVMNRMMGMSEMARQVQILGAMAKGETAFDAEAGNKALAKLSEEASYIPTLFEPEATDPKSEALPVIWEKYDRFTAHAQELERVTGALAGTIETRADLAPAMRQVGQACGACHSSFRQ</sequence>
<keyword evidence="8" id="KW-0732">Signal</keyword>
<gene>
    <name evidence="9" type="primary">cycF</name>
    <name evidence="9" type="ORF">GCM10011534_29980</name>
</gene>
<evidence type="ECO:0000256" key="7">
    <source>
        <dbReference type="PIRSR" id="PIRSR000027-2"/>
    </source>
</evidence>
<keyword evidence="3 6" id="KW-0479">Metal-binding</keyword>
<name>A0A917WIM0_9RHOB</name>
<dbReference type="RefSeq" id="WP_028287204.1">
    <property type="nucleotide sequence ID" value="NZ_BMLF01000002.1"/>
</dbReference>
<evidence type="ECO:0000313" key="10">
    <source>
        <dbReference type="Proteomes" id="UP000649829"/>
    </source>
</evidence>
<feature type="binding site" description="axial binding residue" evidence="6">
    <location>
        <position position="139"/>
    </location>
    <ligand>
        <name>heme c</name>
        <dbReference type="ChEBI" id="CHEBI:61717"/>
    </ligand>
    <ligandPart>
        <name>Fe</name>
        <dbReference type="ChEBI" id="CHEBI:18248"/>
    </ligandPart>
</feature>
<dbReference type="PROSITE" id="PS51009">
    <property type="entry name" value="CYTCII"/>
    <property type="match status" value="1"/>
</dbReference>
<evidence type="ECO:0000256" key="3">
    <source>
        <dbReference type="ARBA" id="ARBA00022723"/>
    </source>
</evidence>
<evidence type="ECO:0000256" key="5">
    <source>
        <dbReference type="ARBA" id="ARBA00023004"/>
    </source>
</evidence>
<evidence type="ECO:0000256" key="1">
    <source>
        <dbReference type="ARBA" id="ARBA00022448"/>
    </source>
</evidence>
<protein>
    <submittedName>
        <fullName evidence="9">Cytochrome c-554</fullName>
    </submittedName>
</protein>
<keyword evidence="4" id="KW-0249">Electron transport</keyword>
<dbReference type="InterPro" id="IPR012127">
    <property type="entry name" value="Cyt_c_prime"/>
</dbReference>
<feature type="chain" id="PRO_5036904577" evidence="8">
    <location>
        <begin position="20"/>
        <end position="144"/>
    </location>
</feature>
<dbReference type="GO" id="GO:0009055">
    <property type="term" value="F:electron transfer activity"/>
    <property type="evidence" value="ECO:0007669"/>
    <property type="project" value="InterPro"/>
</dbReference>
<keyword evidence="1" id="KW-0813">Transport</keyword>
<dbReference type="GO" id="GO:0005506">
    <property type="term" value="F:iron ion binding"/>
    <property type="evidence" value="ECO:0007669"/>
    <property type="project" value="InterPro"/>
</dbReference>
<feature type="binding site" description="covalent" evidence="7">
    <location>
        <position position="135"/>
    </location>
    <ligand>
        <name>heme c</name>
        <dbReference type="ChEBI" id="CHEBI:61717"/>
    </ligand>
</feature>
<feature type="signal peptide" evidence="8">
    <location>
        <begin position="1"/>
        <end position="19"/>
    </location>
</feature>
<proteinExistence type="predicted"/>
<dbReference type="Gene3D" id="1.20.120.10">
    <property type="entry name" value="Cytochrome c/b562"/>
    <property type="match status" value="1"/>
</dbReference>
<evidence type="ECO:0000313" key="9">
    <source>
        <dbReference type="EMBL" id="GGM06242.1"/>
    </source>
</evidence>
<evidence type="ECO:0000256" key="6">
    <source>
        <dbReference type="PIRSR" id="PIRSR000027-1"/>
    </source>
</evidence>
<evidence type="ECO:0000256" key="2">
    <source>
        <dbReference type="ARBA" id="ARBA00022617"/>
    </source>
</evidence>
<dbReference type="SUPFAM" id="SSF47175">
    <property type="entry name" value="Cytochromes"/>
    <property type="match status" value="1"/>
</dbReference>
<keyword evidence="5 6" id="KW-0408">Iron</keyword>
<dbReference type="AlphaFoldDB" id="A0A917WIM0"/>
<comment type="caution">
    <text evidence="9">The sequence shown here is derived from an EMBL/GenBank/DDBJ whole genome shotgun (WGS) entry which is preliminary data.</text>
</comment>
<dbReference type="InterPro" id="IPR010980">
    <property type="entry name" value="Cyt_c/b562"/>
</dbReference>
<evidence type="ECO:0000256" key="8">
    <source>
        <dbReference type="SAM" id="SignalP"/>
    </source>
</evidence>
<keyword evidence="10" id="KW-1185">Reference proteome</keyword>
<dbReference type="InterPro" id="IPR002321">
    <property type="entry name" value="Cyt_c_II"/>
</dbReference>
<reference evidence="9" key="1">
    <citation type="journal article" date="2014" name="Int. J. Syst. Evol. Microbiol.">
        <title>Complete genome sequence of Corynebacterium casei LMG S-19264T (=DSM 44701T), isolated from a smear-ripened cheese.</title>
        <authorList>
            <consortium name="US DOE Joint Genome Institute (JGI-PGF)"/>
            <person name="Walter F."/>
            <person name="Albersmeier A."/>
            <person name="Kalinowski J."/>
            <person name="Ruckert C."/>
        </authorList>
    </citation>
    <scope>NUCLEOTIDE SEQUENCE</scope>
    <source>
        <strain evidence="9">CGMCC 1.6293</strain>
    </source>
</reference>
<dbReference type="Pfam" id="PF01322">
    <property type="entry name" value="Cytochrom_C_2"/>
    <property type="match status" value="1"/>
</dbReference>
<dbReference type="PIRSF" id="PIRSF000027">
    <property type="entry name" value="Cytc_c_prime"/>
    <property type="match status" value="1"/>
</dbReference>
<dbReference type="GO" id="GO:0020037">
    <property type="term" value="F:heme binding"/>
    <property type="evidence" value="ECO:0007669"/>
    <property type="project" value="InterPro"/>
</dbReference>
<dbReference type="GO" id="GO:0022900">
    <property type="term" value="P:electron transport chain"/>
    <property type="evidence" value="ECO:0007669"/>
    <property type="project" value="InterPro"/>
</dbReference>
<comment type="PTM">
    <text evidence="7">Binds 1 heme group per subunit.</text>
</comment>
<accession>A0A917WIM0</accession>
<dbReference type="Proteomes" id="UP000649829">
    <property type="component" value="Unassembled WGS sequence"/>
</dbReference>
<organism evidence="9 10">
    <name type="scientific">Pseudooceanicola nanhaiensis</name>
    <dbReference type="NCBI Taxonomy" id="375761"/>
    <lineage>
        <taxon>Bacteria</taxon>
        <taxon>Pseudomonadati</taxon>
        <taxon>Pseudomonadota</taxon>
        <taxon>Alphaproteobacteria</taxon>
        <taxon>Rhodobacterales</taxon>
        <taxon>Paracoccaceae</taxon>
        <taxon>Pseudooceanicola</taxon>
    </lineage>
</organism>
<evidence type="ECO:0000256" key="4">
    <source>
        <dbReference type="ARBA" id="ARBA00022982"/>
    </source>
</evidence>
<dbReference type="EMBL" id="BMLF01000002">
    <property type="protein sequence ID" value="GGM06242.1"/>
    <property type="molecule type" value="Genomic_DNA"/>
</dbReference>
<keyword evidence="2 7" id="KW-0349">Heme</keyword>
<dbReference type="GO" id="GO:0042597">
    <property type="term" value="C:periplasmic space"/>
    <property type="evidence" value="ECO:0007669"/>
    <property type="project" value="InterPro"/>
</dbReference>
<reference evidence="9" key="2">
    <citation type="submission" date="2020-09" db="EMBL/GenBank/DDBJ databases">
        <authorList>
            <person name="Sun Q."/>
            <person name="Zhou Y."/>
        </authorList>
    </citation>
    <scope>NUCLEOTIDE SEQUENCE</scope>
    <source>
        <strain evidence="9">CGMCC 1.6293</strain>
    </source>
</reference>